<dbReference type="PANTHER" id="PTHR36849">
    <property type="entry name" value="CYTOPLASMIC PROTEIN-RELATED"/>
    <property type="match status" value="1"/>
</dbReference>
<name>A0A4R8M8E7_9BACT</name>
<dbReference type="OrthoDB" id="9790745at2"/>
<dbReference type="EMBL" id="SORI01000008">
    <property type="protein sequence ID" value="TDY60492.1"/>
    <property type="molecule type" value="Genomic_DNA"/>
</dbReference>
<organism evidence="1 2">
    <name type="scientific">Aminivibrio pyruvatiphilus</name>
    <dbReference type="NCBI Taxonomy" id="1005740"/>
    <lineage>
        <taxon>Bacteria</taxon>
        <taxon>Thermotogati</taxon>
        <taxon>Synergistota</taxon>
        <taxon>Synergistia</taxon>
        <taxon>Synergistales</taxon>
        <taxon>Aminobacteriaceae</taxon>
        <taxon>Aminivibrio</taxon>
    </lineage>
</organism>
<dbReference type="Proteomes" id="UP000295066">
    <property type="component" value="Unassembled WGS sequence"/>
</dbReference>
<reference evidence="1 2" key="1">
    <citation type="submission" date="2019-03" db="EMBL/GenBank/DDBJ databases">
        <title>Genomic Encyclopedia of Type Strains, Phase IV (KMG-IV): sequencing the most valuable type-strain genomes for metagenomic binning, comparative biology and taxonomic classification.</title>
        <authorList>
            <person name="Goeker M."/>
        </authorList>
    </citation>
    <scope>NUCLEOTIDE SEQUENCE [LARGE SCALE GENOMIC DNA]</scope>
    <source>
        <strain evidence="1 2">DSM 25964</strain>
    </source>
</reference>
<keyword evidence="2" id="KW-1185">Reference proteome</keyword>
<dbReference type="PANTHER" id="PTHR36849:SF1">
    <property type="entry name" value="CYTOPLASMIC PROTEIN"/>
    <property type="match status" value="1"/>
</dbReference>
<sequence length="119" mass="13615">MNFVLKRVYEPSAPEDGTRILVDRLWPRGISKDAARIDLWLKEIAPSPELRKDFCHDPAKWETFRSMYLEELAGNANPVKILLEHALQGTVTLVYGAKDPVYNHANVLMEFLGGLEHLR</sequence>
<dbReference type="AlphaFoldDB" id="A0A4R8M8E7"/>
<protein>
    <submittedName>
        <fullName evidence="1">Uncharacterized protein YeaO (DUF488 family)</fullName>
    </submittedName>
</protein>
<comment type="caution">
    <text evidence="1">The sequence shown here is derived from an EMBL/GenBank/DDBJ whole genome shotgun (WGS) entry which is preliminary data.</text>
</comment>
<accession>A0A4R8M8E7</accession>
<gene>
    <name evidence="1" type="ORF">C8D99_10841</name>
</gene>
<evidence type="ECO:0000313" key="1">
    <source>
        <dbReference type="EMBL" id="TDY60492.1"/>
    </source>
</evidence>
<dbReference type="InterPro" id="IPR052552">
    <property type="entry name" value="YeaO-like"/>
</dbReference>
<evidence type="ECO:0000313" key="2">
    <source>
        <dbReference type="Proteomes" id="UP000295066"/>
    </source>
</evidence>
<proteinExistence type="predicted"/>
<dbReference type="RefSeq" id="WP_133957517.1">
    <property type="nucleotide sequence ID" value="NZ_SORI01000008.1"/>
</dbReference>
<dbReference type="Pfam" id="PF22752">
    <property type="entry name" value="DUF488-N3i"/>
    <property type="match status" value="1"/>
</dbReference>